<sequence length="115" mass="12858">MHRGGERKGWFRVKCKSFGIIVEVVKGKVIGKVLERSRESEGRRKYLQELQSNVAGRFSLCSMAAGRFTLLFSKCKGYPGGWSTLAKKLRSLGVSSNNKVEEAFTKKGALMLLWA</sequence>
<protein>
    <submittedName>
        <fullName evidence="1">Uncharacterized protein</fullName>
    </submittedName>
</protein>
<dbReference type="Proteomes" id="UP000288805">
    <property type="component" value="Unassembled WGS sequence"/>
</dbReference>
<reference evidence="1 2" key="1">
    <citation type="journal article" date="2018" name="PLoS Genet.">
        <title>Population sequencing reveals clonal diversity and ancestral inbreeding in the grapevine cultivar Chardonnay.</title>
        <authorList>
            <person name="Roach M.J."/>
            <person name="Johnson D.L."/>
            <person name="Bohlmann J."/>
            <person name="van Vuuren H.J."/>
            <person name="Jones S.J."/>
            <person name="Pretorius I.S."/>
            <person name="Schmidt S.A."/>
            <person name="Borneman A.R."/>
        </authorList>
    </citation>
    <scope>NUCLEOTIDE SEQUENCE [LARGE SCALE GENOMIC DNA]</scope>
    <source>
        <strain evidence="2">cv. Chardonnay</strain>
        <tissue evidence="1">Leaf</tissue>
    </source>
</reference>
<evidence type="ECO:0000313" key="1">
    <source>
        <dbReference type="EMBL" id="RVW39722.1"/>
    </source>
</evidence>
<gene>
    <name evidence="1" type="ORF">CK203_074610</name>
</gene>
<name>A0A438DWD0_VITVI</name>
<dbReference type="EMBL" id="QGNW01001471">
    <property type="protein sequence ID" value="RVW39722.1"/>
    <property type="molecule type" value="Genomic_DNA"/>
</dbReference>
<evidence type="ECO:0000313" key="2">
    <source>
        <dbReference type="Proteomes" id="UP000288805"/>
    </source>
</evidence>
<proteinExistence type="predicted"/>
<accession>A0A438DWD0</accession>
<organism evidence="1 2">
    <name type="scientific">Vitis vinifera</name>
    <name type="common">Grape</name>
    <dbReference type="NCBI Taxonomy" id="29760"/>
    <lineage>
        <taxon>Eukaryota</taxon>
        <taxon>Viridiplantae</taxon>
        <taxon>Streptophyta</taxon>
        <taxon>Embryophyta</taxon>
        <taxon>Tracheophyta</taxon>
        <taxon>Spermatophyta</taxon>
        <taxon>Magnoliopsida</taxon>
        <taxon>eudicotyledons</taxon>
        <taxon>Gunneridae</taxon>
        <taxon>Pentapetalae</taxon>
        <taxon>rosids</taxon>
        <taxon>Vitales</taxon>
        <taxon>Vitaceae</taxon>
        <taxon>Viteae</taxon>
        <taxon>Vitis</taxon>
    </lineage>
</organism>
<comment type="caution">
    <text evidence="1">The sequence shown here is derived from an EMBL/GenBank/DDBJ whole genome shotgun (WGS) entry which is preliminary data.</text>
</comment>
<dbReference type="AlphaFoldDB" id="A0A438DWD0"/>